<evidence type="ECO:0000256" key="7">
    <source>
        <dbReference type="ARBA" id="ARBA00023136"/>
    </source>
</evidence>
<dbReference type="GO" id="GO:0006865">
    <property type="term" value="P:amino acid transport"/>
    <property type="evidence" value="ECO:0007669"/>
    <property type="project" value="UniProtKB-KW"/>
</dbReference>
<feature type="transmembrane region" description="Helical" evidence="8">
    <location>
        <begin position="85"/>
        <end position="103"/>
    </location>
</feature>
<dbReference type="FunFam" id="1.10.3720.10:FF:000033">
    <property type="entry name" value="Polar amino acid ABC transporter permease"/>
    <property type="match status" value="1"/>
</dbReference>
<comment type="caution">
    <text evidence="10">The sequence shown here is derived from an EMBL/GenBank/DDBJ whole genome shotgun (WGS) entry which is preliminary data.</text>
</comment>
<evidence type="ECO:0000259" key="9">
    <source>
        <dbReference type="PROSITE" id="PS50928"/>
    </source>
</evidence>
<dbReference type="CDD" id="cd06261">
    <property type="entry name" value="TM_PBP2"/>
    <property type="match status" value="1"/>
</dbReference>
<evidence type="ECO:0000256" key="6">
    <source>
        <dbReference type="ARBA" id="ARBA00022989"/>
    </source>
</evidence>
<keyword evidence="4 8" id="KW-0812">Transmembrane</keyword>
<comment type="subcellular location">
    <subcellularLocation>
        <location evidence="1 8">Cell membrane</location>
        <topology evidence="1 8">Multi-pass membrane protein</topology>
    </subcellularLocation>
</comment>
<dbReference type="NCBIfam" id="TIGR01726">
    <property type="entry name" value="HEQRo_perm_3TM"/>
    <property type="match status" value="1"/>
</dbReference>
<dbReference type="RefSeq" id="WP_125340944.1">
    <property type="nucleotide sequence ID" value="NZ_CP076614.1"/>
</dbReference>
<evidence type="ECO:0000256" key="2">
    <source>
        <dbReference type="ARBA" id="ARBA00022448"/>
    </source>
</evidence>
<proteinExistence type="inferred from homology"/>
<dbReference type="InterPro" id="IPR043429">
    <property type="entry name" value="ArtM/GltK/GlnP/TcyL/YhdX-like"/>
</dbReference>
<dbReference type="InterPro" id="IPR035906">
    <property type="entry name" value="MetI-like_sf"/>
</dbReference>
<feature type="transmembrane region" description="Helical" evidence="8">
    <location>
        <begin position="20"/>
        <end position="44"/>
    </location>
</feature>
<dbReference type="PANTHER" id="PTHR30614:SF41">
    <property type="entry name" value="INNER MEMBRANE AMINO-ACID ABC TRANSPORTER PERMEASE PROTEIN YHDY"/>
    <property type="match status" value="1"/>
</dbReference>
<dbReference type="PROSITE" id="PS50928">
    <property type="entry name" value="ABC_TM1"/>
    <property type="match status" value="1"/>
</dbReference>
<dbReference type="Gene3D" id="1.10.3720.10">
    <property type="entry name" value="MetI-like"/>
    <property type="match status" value="1"/>
</dbReference>
<protein>
    <submittedName>
        <fullName evidence="10">Putative glutamine ABC transporter permease protein GlnP</fullName>
    </submittedName>
</protein>
<sequence>MENILKVLTTNNLLFILKGLWLTLQISFISIILSTIFGTILAVMRNGKNKLLKLIASIYIEFVRNVPNLLWIFTIFLVFQIKSTPAGIISFTVFTSAALAEIIRGGLNAIDPGQTEAGLSQGFTQFQILRYIILPQAIRKMLPAIISQFVTVIKDTSLLYSVIALQELFGSAQILMGRYFEAEQVFALYLLVAAIYFLINFAISSFSRKLSQHWAQAAE</sequence>
<name>A0A3R9ICF1_STRSA</name>
<feature type="transmembrane region" description="Helical" evidence="8">
    <location>
        <begin position="56"/>
        <end position="79"/>
    </location>
</feature>
<evidence type="ECO:0000313" key="11">
    <source>
        <dbReference type="Proteomes" id="UP000269317"/>
    </source>
</evidence>
<dbReference type="InterPro" id="IPR000515">
    <property type="entry name" value="MetI-like"/>
</dbReference>
<feature type="transmembrane region" description="Helical" evidence="8">
    <location>
        <begin position="186"/>
        <end position="203"/>
    </location>
</feature>
<evidence type="ECO:0000256" key="4">
    <source>
        <dbReference type="ARBA" id="ARBA00022692"/>
    </source>
</evidence>
<dbReference type="GO" id="GO:0043190">
    <property type="term" value="C:ATP-binding cassette (ABC) transporter complex"/>
    <property type="evidence" value="ECO:0007669"/>
    <property type="project" value="InterPro"/>
</dbReference>
<dbReference type="GO" id="GO:0022857">
    <property type="term" value="F:transmembrane transporter activity"/>
    <property type="evidence" value="ECO:0007669"/>
    <property type="project" value="InterPro"/>
</dbReference>
<dbReference type="Pfam" id="PF00528">
    <property type="entry name" value="BPD_transp_1"/>
    <property type="match status" value="1"/>
</dbReference>
<evidence type="ECO:0000256" key="3">
    <source>
        <dbReference type="ARBA" id="ARBA00022475"/>
    </source>
</evidence>
<evidence type="ECO:0000256" key="1">
    <source>
        <dbReference type="ARBA" id="ARBA00004651"/>
    </source>
</evidence>
<dbReference type="EMBL" id="RJML01000003">
    <property type="protein sequence ID" value="RSI10951.1"/>
    <property type="molecule type" value="Genomic_DNA"/>
</dbReference>
<dbReference type="SUPFAM" id="SSF161098">
    <property type="entry name" value="MetI-like"/>
    <property type="match status" value="1"/>
</dbReference>
<keyword evidence="7 8" id="KW-0472">Membrane</keyword>
<keyword evidence="2 8" id="KW-0813">Transport</keyword>
<accession>A0A3R9ICF1</accession>
<keyword evidence="3" id="KW-1003">Cell membrane</keyword>
<reference evidence="10 11" key="1">
    <citation type="submission" date="2018-11" db="EMBL/GenBank/DDBJ databases">
        <title>Species Designations Belie Phenotypic and Genotypic Heterogeneity in Oral Streptococci.</title>
        <authorList>
            <person name="Velsko I."/>
        </authorList>
    </citation>
    <scope>NUCLEOTIDE SEQUENCE [LARGE SCALE GENOMIC DNA]</scope>
    <source>
        <strain evidence="10 11">KLC03</strain>
    </source>
</reference>
<feature type="domain" description="ABC transmembrane type-1" evidence="9">
    <location>
        <begin position="20"/>
        <end position="207"/>
    </location>
</feature>
<dbReference type="AlphaFoldDB" id="A0A3R9ICF1"/>
<comment type="similarity">
    <text evidence="8">Belongs to the binding-protein-dependent transport system permease family.</text>
</comment>
<keyword evidence="6 8" id="KW-1133">Transmembrane helix</keyword>
<evidence type="ECO:0000256" key="5">
    <source>
        <dbReference type="ARBA" id="ARBA00022970"/>
    </source>
</evidence>
<dbReference type="InterPro" id="IPR010065">
    <property type="entry name" value="AA_ABC_transptr_permease_3TM"/>
</dbReference>
<evidence type="ECO:0000256" key="8">
    <source>
        <dbReference type="RuleBase" id="RU363032"/>
    </source>
</evidence>
<organism evidence="10 11">
    <name type="scientific">Streptococcus sanguinis</name>
    <dbReference type="NCBI Taxonomy" id="1305"/>
    <lineage>
        <taxon>Bacteria</taxon>
        <taxon>Bacillati</taxon>
        <taxon>Bacillota</taxon>
        <taxon>Bacilli</taxon>
        <taxon>Lactobacillales</taxon>
        <taxon>Streptococcaceae</taxon>
        <taxon>Streptococcus</taxon>
    </lineage>
</organism>
<keyword evidence="5" id="KW-0029">Amino-acid transport</keyword>
<dbReference type="Proteomes" id="UP000269317">
    <property type="component" value="Unassembled WGS sequence"/>
</dbReference>
<dbReference type="PANTHER" id="PTHR30614">
    <property type="entry name" value="MEMBRANE COMPONENT OF AMINO ACID ABC TRANSPORTER"/>
    <property type="match status" value="1"/>
</dbReference>
<evidence type="ECO:0000313" key="10">
    <source>
        <dbReference type="EMBL" id="RSI10951.1"/>
    </source>
</evidence>
<gene>
    <name evidence="10" type="primary">glnP</name>
    <name evidence="10" type="ORF">D8887_04295</name>
</gene>